<organism evidence="3 5">
    <name type="scientific">Lactobacillus kefiranofaciens</name>
    <dbReference type="NCBI Taxonomy" id="267818"/>
    <lineage>
        <taxon>Bacteria</taxon>
        <taxon>Bacillati</taxon>
        <taxon>Bacillota</taxon>
        <taxon>Bacilli</taxon>
        <taxon>Lactobacillales</taxon>
        <taxon>Lactobacillaceae</taxon>
        <taxon>Lactobacillus</taxon>
    </lineage>
</organism>
<dbReference type="Proteomes" id="UP001242513">
    <property type="component" value="Chromosome"/>
</dbReference>
<dbReference type="PROSITE" id="PS51094">
    <property type="entry name" value="PTS_EIIA_TYPE_2"/>
    <property type="match status" value="1"/>
</dbReference>
<proteinExistence type="predicted"/>
<keyword evidence="4" id="KW-1185">Reference proteome</keyword>
<dbReference type="EMBL" id="FMXC01000011">
    <property type="protein sequence ID" value="SDA54076.1"/>
    <property type="molecule type" value="Genomic_DNA"/>
</dbReference>
<protein>
    <submittedName>
        <fullName evidence="3">PTS sugar transporter subunit IIA</fullName>
    </submittedName>
    <submittedName>
        <fullName evidence="2">Phosphotransferase system mannitol/fructose-specific IIA domain (Ntr-type)</fullName>
    </submittedName>
</protein>
<reference evidence="2 4" key="1">
    <citation type="submission" date="2016-10" db="EMBL/GenBank/DDBJ databases">
        <authorList>
            <person name="Varghese N."/>
            <person name="Submissions S."/>
        </authorList>
    </citation>
    <scope>NUCLEOTIDE SEQUENCE [LARGE SCALE GENOMIC DNA]</scope>
    <source>
        <strain evidence="2 4">ATCC 43761</strain>
    </source>
</reference>
<evidence type="ECO:0000313" key="3">
    <source>
        <dbReference type="EMBL" id="WGO85269.1"/>
    </source>
</evidence>
<dbReference type="RefSeq" id="WP_025084179.1">
    <property type="nucleotide sequence ID" value="NZ_CP123735.1"/>
</dbReference>
<feature type="domain" description="PTS EIIA type-2" evidence="1">
    <location>
        <begin position="1"/>
        <end position="142"/>
    </location>
</feature>
<reference evidence="3" key="3">
    <citation type="submission" date="2023-04" db="EMBL/GenBank/DDBJ databases">
        <authorList>
            <person name="Wang Y."/>
        </authorList>
    </citation>
    <scope>NUCLEOTIDE SEQUENCE</scope>
    <source>
        <strain evidence="3">ZW18</strain>
    </source>
</reference>
<evidence type="ECO:0000313" key="2">
    <source>
        <dbReference type="EMBL" id="SDA54076.1"/>
    </source>
</evidence>
<dbReference type="InterPro" id="IPR002178">
    <property type="entry name" value="PTS_EIIA_type-2_dom"/>
</dbReference>
<dbReference type="Gene3D" id="3.40.930.10">
    <property type="entry name" value="Mannitol-specific EII, Chain A"/>
    <property type="match status" value="1"/>
</dbReference>
<keyword evidence="3" id="KW-0762">Sugar transport</keyword>
<dbReference type="InterPro" id="IPR016152">
    <property type="entry name" value="PTrfase/Anion_transptr"/>
</dbReference>
<dbReference type="Pfam" id="PF00359">
    <property type="entry name" value="PTS_EIIA_2"/>
    <property type="match status" value="1"/>
</dbReference>
<keyword evidence="3" id="KW-0813">Transport</keyword>
<gene>
    <name evidence="3" type="ORF">QEJ78_07695</name>
    <name evidence="2" type="ORF">SAMN02983011_01229</name>
</gene>
<dbReference type="SUPFAM" id="SSF55804">
    <property type="entry name" value="Phoshotransferase/anion transport protein"/>
    <property type="match status" value="1"/>
</dbReference>
<reference evidence="3" key="2">
    <citation type="journal article" date="2022" name="Food Funct.">
        <title>Lactobacillus kefiranofaciens ZW18 from Kefir enhances the anti-tumor effect of anti-programmed cell death 1 (PD-1) immunotherapy by modulating the gut microbiota.</title>
        <authorList>
            <person name="Zhao J."/>
            <person name="Wang Y."/>
            <person name="Wang J."/>
            <person name="Lv M."/>
            <person name="Zhou C."/>
            <person name="Jia L."/>
            <person name="Geng W."/>
        </authorList>
    </citation>
    <scope>NUCLEOTIDE SEQUENCE</scope>
    <source>
        <strain evidence="3">ZW18</strain>
    </source>
</reference>
<evidence type="ECO:0000259" key="1">
    <source>
        <dbReference type="PROSITE" id="PS51094"/>
    </source>
</evidence>
<evidence type="ECO:0000313" key="5">
    <source>
        <dbReference type="Proteomes" id="UP001242513"/>
    </source>
</evidence>
<evidence type="ECO:0000313" key="4">
    <source>
        <dbReference type="Proteomes" id="UP000181860"/>
    </source>
</evidence>
<name>A0AAX3UCM7_9LACO</name>
<accession>A0AAX3UCM7</accession>
<dbReference type="Proteomes" id="UP000181860">
    <property type="component" value="Unassembled WGS sequence"/>
</dbReference>
<dbReference type="AlphaFoldDB" id="A0AAX3UCM7"/>
<sequence>MIKVVRYDLNEDSYYKSVKELVELLSKDNELTLDFYQRWTERKKKSNNVISNGIAIPHAVDNSGRERILLSFGIIKKRVVYKKTKLRFIALLGIPENLDSSLVKATSELYDFVSMIVRNQVLLENAEKYNNERSFIQMLEGI</sequence>
<dbReference type="EMBL" id="CP123735">
    <property type="protein sequence ID" value="WGO85269.1"/>
    <property type="molecule type" value="Genomic_DNA"/>
</dbReference>